<organism evidence="4">
    <name type="scientific">bioreactor metagenome</name>
    <dbReference type="NCBI Taxonomy" id="1076179"/>
    <lineage>
        <taxon>unclassified sequences</taxon>
        <taxon>metagenomes</taxon>
        <taxon>ecological metagenomes</taxon>
    </lineage>
</organism>
<dbReference type="InterPro" id="IPR036388">
    <property type="entry name" value="WH-like_DNA-bd_sf"/>
</dbReference>
<gene>
    <name evidence="4" type="ORF">SDC9_128607</name>
</gene>
<dbReference type="PANTHER" id="PTHR33795:SF1">
    <property type="entry name" value="INSERTION ELEMENT IS150 PROTEIN INSJ"/>
    <property type="match status" value="1"/>
</dbReference>
<evidence type="ECO:0000313" key="4">
    <source>
        <dbReference type="EMBL" id="MPM81553.1"/>
    </source>
</evidence>
<dbReference type="Pfam" id="PF13518">
    <property type="entry name" value="HTH_28"/>
    <property type="match status" value="2"/>
</dbReference>
<feature type="domain" description="Insertion element IS150 protein InsJ-like helix-turn-helix" evidence="3">
    <location>
        <begin position="63"/>
        <end position="115"/>
    </location>
</feature>
<comment type="similarity">
    <text evidence="1">Belongs to the IS150/IS1296 orfA family.</text>
</comment>
<feature type="compositionally biased region" description="Basic residues" evidence="2">
    <location>
        <begin position="109"/>
        <end position="123"/>
    </location>
</feature>
<name>A0A645CXE8_9ZZZZ</name>
<evidence type="ECO:0000256" key="2">
    <source>
        <dbReference type="SAM" id="MobiDB-lite"/>
    </source>
</evidence>
<reference evidence="4" key="1">
    <citation type="submission" date="2019-08" db="EMBL/GenBank/DDBJ databases">
        <authorList>
            <person name="Kucharzyk K."/>
            <person name="Murdoch R.W."/>
            <person name="Higgins S."/>
            <person name="Loffler F."/>
        </authorList>
    </citation>
    <scope>NUCLEOTIDE SEQUENCE</scope>
</reference>
<dbReference type="InterPro" id="IPR052057">
    <property type="entry name" value="IS150/IS1296_orfA-like"/>
</dbReference>
<protein>
    <recommendedName>
        <fullName evidence="3">Insertion element IS150 protein InsJ-like helix-turn-helix domain-containing protein</fullName>
    </recommendedName>
</protein>
<dbReference type="Gene3D" id="1.10.10.10">
    <property type="entry name" value="Winged helix-like DNA-binding domain superfamily/Winged helix DNA-binding domain"/>
    <property type="match status" value="1"/>
</dbReference>
<dbReference type="SUPFAM" id="SSF46689">
    <property type="entry name" value="Homeodomain-like"/>
    <property type="match status" value="2"/>
</dbReference>
<feature type="domain" description="Insertion element IS150 protein InsJ-like helix-turn-helix" evidence="3">
    <location>
        <begin position="8"/>
        <end position="52"/>
    </location>
</feature>
<dbReference type="PANTHER" id="PTHR33795">
    <property type="entry name" value="INSERTION ELEMENT IS150 PROTEIN INSJ"/>
    <property type="match status" value="1"/>
</dbReference>
<dbReference type="AlphaFoldDB" id="A0A645CXE8"/>
<comment type="caution">
    <text evidence="4">The sequence shown here is derived from an EMBL/GenBank/DDBJ whole genome shotgun (WGS) entry which is preliminary data.</text>
</comment>
<sequence>MTKFSEEFKAKMVRERLSGKTFTVISKEFSVGKKTVREWVARYEAGGTNQLLRINKRYTPELKKKVIEYKWEHGLSLMQTAAQFQIPAPRIICQWERKYLDEGMSGLMPKKKGRPSKMPKKPKKKEDLTKIEQLEAENAQLRMENEFLKKLDALVQQRKKQPKKN</sequence>
<dbReference type="EMBL" id="VSSQ01030869">
    <property type="protein sequence ID" value="MPM81553.1"/>
    <property type="molecule type" value="Genomic_DNA"/>
</dbReference>
<accession>A0A645CXE8</accession>
<dbReference type="InterPro" id="IPR055247">
    <property type="entry name" value="InsJ-like_HTH"/>
</dbReference>
<dbReference type="InterPro" id="IPR009057">
    <property type="entry name" value="Homeodomain-like_sf"/>
</dbReference>
<evidence type="ECO:0000256" key="1">
    <source>
        <dbReference type="ARBA" id="ARBA00038232"/>
    </source>
</evidence>
<evidence type="ECO:0000259" key="3">
    <source>
        <dbReference type="Pfam" id="PF13518"/>
    </source>
</evidence>
<feature type="region of interest" description="Disordered" evidence="2">
    <location>
        <begin position="105"/>
        <end position="129"/>
    </location>
</feature>
<proteinExistence type="inferred from homology"/>